<proteinExistence type="predicted"/>
<dbReference type="EMBL" id="CYKH01002042">
    <property type="protein sequence ID" value="CUG92454.1"/>
    <property type="molecule type" value="Genomic_DNA"/>
</dbReference>
<feature type="compositionally biased region" description="Acidic residues" evidence="1">
    <location>
        <begin position="14"/>
        <end position="23"/>
    </location>
</feature>
<dbReference type="Proteomes" id="UP000051952">
    <property type="component" value="Unassembled WGS sequence"/>
</dbReference>
<dbReference type="VEuPathDB" id="TriTrypDB:BSAL_37380"/>
<evidence type="ECO:0000256" key="1">
    <source>
        <dbReference type="SAM" id="MobiDB-lite"/>
    </source>
</evidence>
<name>A0A0S4JQI9_BODSA</name>
<reference evidence="3" key="1">
    <citation type="submission" date="2015-09" db="EMBL/GenBank/DDBJ databases">
        <authorList>
            <consortium name="Pathogen Informatics"/>
        </authorList>
    </citation>
    <scope>NUCLEOTIDE SEQUENCE [LARGE SCALE GENOMIC DNA]</scope>
    <source>
        <strain evidence="3">Lake Konstanz</strain>
    </source>
</reference>
<feature type="region of interest" description="Disordered" evidence="1">
    <location>
        <begin position="1"/>
        <end position="63"/>
    </location>
</feature>
<protein>
    <submittedName>
        <fullName evidence="2">Uncharacterized protein</fullName>
    </submittedName>
</protein>
<accession>A0A0S4JQI9</accession>
<sequence>MTSGYDKWNRGRIDDEDDSDVEYSFDGVNLKPHRLDRYGRPQPQVAKRAEGDVDEAPEPPPVTQALTPMQIRITPYIPKKNPRHTRERSWAALEATRRQAEFETGEGPRLIVDESTGMLLPRDQVVGADEPLTRRVERQHYPRSLEIVGEIRAERMMRFFQGS</sequence>
<dbReference type="AlphaFoldDB" id="A0A0S4JQI9"/>
<evidence type="ECO:0000313" key="3">
    <source>
        <dbReference type="Proteomes" id="UP000051952"/>
    </source>
</evidence>
<evidence type="ECO:0000313" key="2">
    <source>
        <dbReference type="EMBL" id="CUG92454.1"/>
    </source>
</evidence>
<gene>
    <name evidence="2" type="ORF">BSAL_37380</name>
</gene>
<organism evidence="2 3">
    <name type="scientific">Bodo saltans</name>
    <name type="common">Flagellated protozoan</name>
    <dbReference type="NCBI Taxonomy" id="75058"/>
    <lineage>
        <taxon>Eukaryota</taxon>
        <taxon>Discoba</taxon>
        <taxon>Euglenozoa</taxon>
        <taxon>Kinetoplastea</taxon>
        <taxon>Metakinetoplastina</taxon>
        <taxon>Eubodonida</taxon>
        <taxon>Bodonidae</taxon>
        <taxon>Bodo</taxon>
    </lineage>
</organism>
<keyword evidence="3" id="KW-1185">Reference proteome</keyword>